<sequence>MTTADLITEGLTADISGWDFSRWGDRMRTEHPWDYPAIVADLASTADSLLDLGTGGGEWLSRLLAPARPPLVVATEGWAPNVPVAAKRLRPVGVPVVWVDAAPDNVKQHKPPTAFLPFRDASFDVVNARHESYVAGEVARVLKPGGVFVTQQVHDVWIDRMARILGLTPPAPSGWERDLAVGQLRRARLYTVEGGAGTVTTWFADVAPLIWYVRLTGWVFPGFDPASGPWTEIQARIERDGPLPLREPGRWWLAAVKR</sequence>
<reference evidence="2" key="1">
    <citation type="submission" date="2023-03" db="EMBL/GenBank/DDBJ databases">
        <title>Actinorhabdospora filicis NBRC 111898.</title>
        <authorList>
            <person name="Ichikawa N."/>
            <person name="Sato H."/>
            <person name="Tonouchi N."/>
        </authorList>
    </citation>
    <scope>NUCLEOTIDE SEQUENCE</scope>
    <source>
        <strain evidence="2">NBRC 111898</strain>
    </source>
</reference>
<evidence type="ECO:0000313" key="3">
    <source>
        <dbReference type="Proteomes" id="UP001165079"/>
    </source>
</evidence>
<dbReference type="PANTHER" id="PTHR43460:SF1">
    <property type="entry name" value="METHYLTRANSFERASE TYPE 11 DOMAIN-CONTAINING PROTEIN"/>
    <property type="match status" value="1"/>
</dbReference>
<dbReference type="PANTHER" id="PTHR43460">
    <property type="entry name" value="METHYLTRANSFERASE"/>
    <property type="match status" value="1"/>
</dbReference>
<dbReference type="SUPFAM" id="SSF53335">
    <property type="entry name" value="S-adenosyl-L-methionine-dependent methyltransferases"/>
    <property type="match status" value="1"/>
</dbReference>
<keyword evidence="3" id="KW-1185">Reference proteome</keyword>
<dbReference type="GO" id="GO:0008757">
    <property type="term" value="F:S-adenosylmethionine-dependent methyltransferase activity"/>
    <property type="evidence" value="ECO:0007669"/>
    <property type="project" value="InterPro"/>
</dbReference>
<accession>A0A9W6WB65</accession>
<dbReference type="AlphaFoldDB" id="A0A9W6WB65"/>
<dbReference type="InterPro" id="IPR052939">
    <property type="entry name" value="23S_rRNA_MeTrnsfrase_RlmA"/>
</dbReference>
<dbReference type="EMBL" id="BSTX01000004">
    <property type="protein sequence ID" value="GLZ80329.1"/>
    <property type="molecule type" value="Genomic_DNA"/>
</dbReference>
<gene>
    <name evidence="2" type="ORF">Afil01_51360</name>
</gene>
<proteinExistence type="predicted"/>
<dbReference type="Pfam" id="PF08241">
    <property type="entry name" value="Methyltransf_11"/>
    <property type="match status" value="1"/>
</dbReference>
<dbReference type="Proteomes" id="UP001165079">
    <property type="component" value="Unassembled WGS sequence"/>
</dbReference>
<name>A0A9W6WB65_9ACTN</name>
<protein>
    <recommendedName>
        <fullName evidence="1">Methyltransferase type 11 domain-containing protein</fullName>
    </recommendedName>
</protein>
<feature type="domain" description="Methyltransferase type 11" evidence="1">
    <location>
        <begin position="50"/>
        <end position="149"/>
    </location>
</feature>
<dbReference type="RefSeq" id="WP_285665488.1">
    <property type="nucleotide sequence ID" value="NZ_BSTX01000004.1"/>
</dbReference>
<organism evidence="2 3">
    <name type="scientific">Actinorhabdospora filicis</name>
    <dbReference type="NCBI Taxonomy" id="1785913"/>
    <lineage>
        <taxon>Bacteria</taxon>
        <taxon>Bacillati</taxon>
        <taxon>Actinomycetota</taxon>
        <taxon>Actinomycetes</taxon>
        <taxon>Micromonosporales</taxon>
        <taxon>Micromonosporaceae</taxon>
        <taxon>Actinorhabdospora</taxon>
    </lineage>
</organism>
<dbReference type="InterPro" id="IPR029063">
    <property type="entry name" value="SAM-dependent_MTases_sf"/>
</dbReference>
<comment type="caution">
    <text evidence="2">The sequence shown here is derived from an EMBL/GenBank/DDBJ whole genome shotgun (WGS) entry which is preliminary data.</text>
</comment>
<evidence type="ECO:0000313" key="2">
    <source>
        <dbReference type="EMBL" id="GLZ80329.1"/>
    </source>
</evidence>
<dbReference type="CDD" id="cd02440">
    <property type="entry name" value="AdoMet_MTases"/>
    <property type="match status" value="1"/>
</dbReference>
<dbReference type="Gene3D" id="3.40.50.150">
    <property type="entry name" value="Vaccinia Virus protein VP39"/>
    <property type="match status" value="1"/>
</dbReference>
<dbReference type="InterPro" id="IPR013216">
    <property type="entry name" value="Methyltransf_11"/>
</dbReference>
<evidence type="ECO:0000259" key="1">
    <source>
        <dbReference type="Pfam" id="PF08241"/>
    </source>
</evidence>